<dbReference type="EMBL" id="CAJNOO010003645">
    <property type="protein sequence ID" value="CAF1348281.1"/>
    <property type="molecule type" value="Genomic_DNA"/>
</dbReference>
<sequence length="83" mass="8640">MTSLCCAFSYVKDSTTMITTRSALSIATTPSTPTPSVITAISTTPSTTTLSTTSTTSTNVVATTTLTPSILDNDESGLRVKTW</sequence>
<protein>
    <submittedName>
        <fullName evidence="1">Uncharacterized protein</fullName>
    </submittedName>
</protein>
<dbReference type="Proteomes" id="UP000663823">
    <property type="component" value="Unassembled WGS sequence"/>
</dbReference>
<evidence type="ECO:0000313" key="2">
    <source>
        <dbReference type="EMBL" id="CAF4020288.1"/>
    </source>
</evidence>
<name>A0A815H783_9BILA</name>
<evidence type="ECO:0000313" key="1">
    <source>
        <dbReference type="EMBL" id="CAF1348281.1"/>
    </source>
</evidence>
<dbReference type="Proteomes" id="UP000663882">
    <property type="component" value="Unassembled WGS sequence"/>
</dbReference>
<organism evidence="1 3">
    <name type="scientific">Rotaria sordida</name>
    <dbReference type="NCBI Taxonomy" id="392033"/>
    <lineage>
        <taxon>Eukaryota</taxon>
        <taxon>Metazoa</taxon>
        <taxon>Spiralia</taxon>
        <taxon>Gnathifera</taxon>
        <taxon>Rotifera</taxon>
        <taxon>Eurotatoria</taxon>
        <taxon>Bdelloidea</taxon>
        <taxon>Philodinida</taxon>
        <taxon>Philodinidae</taxon>
        <taxon>Rotaria</taxon>
    </lineage>
</organism>
<dbReference type="EMBL" id="CAJOAX010007871">
    <property type="protein sequence ID" value="CAF4020288.1"/>
    <property type="molecule type" value="Genomic_DNA"/>
</dbReference>
<evidence type="ECO:0000313" key="3">
    <source>
        <dbReference type="Proteomes" id="UP000663882"/>
    </source>
</evidence>
<dbReference type="AlphaFoldDB" id="A0A815H783"/>
<gene>
    <name evidence="2" type="ORF">OTI717_LOCUS30056</name>
    <name evidence="1" type="ORF">RFH988_LOCUS32159</name>
</gene>
<comment type="caution">
    <text evidence="1">The sequence shown here is derived from an EMBL/GenBank/DDBJ whole genome shotgun (WGS) entry which is preliminary data.</text>
</comment>
<reference evidence="1" key="1">
    <citation type="submission" date="2021-02" db="EMBL/GenBank/DDBJ databases">
        <authorList>
            <person name="Nowell W R."/>
        </authorList>
    </citation>
    <scope>NUCLEOTIDE SEQUENCE</scope>
</reference>
<proteinExistence type="predicted"/>
<accession>A0A815H783</accession>